<dbReference type="FunFam" id="1.20.1250.20:FF:000013">
    <property type="entry name" value="MFS general substrate transporter"/>
    <property type="match status" value="1"/>
</dbReference>
<dbReference type="InterPro" id="IPR020846">
    <property type="entry name" value="MFS_dom"/>
</dbReference>
<feature type="transmembrane region" description="Helical" evidence="6">
    <location>
        <begin position="212"/>
        <end position="234"/>
    </location>
</feature>
<feature type="transmembrane region" description="Helical" evidence="6">
    <location>
        <begin position="179"/>
        <end position="200"/>
    </location>
</feature>
<dbReference type="FunFam" id="1.20.1250.20:FF:000057">
    <property type="entry name" value="MFS general substrate transporter"/>
    <property type="match status" value="1"/>
</dbReference>
<feature type="transmembrane region" description="Helical" evidence="6">
    <location>
        <begin position="286"/>
        <end position="303"/>
    </location>
</feature>
<dbReference type="Gene3D" id="1.20.1250.20">
    <property type="entry name" value="MFS general substrate transporter like domains"/>
    <property type="match status" value="2"/>
</dbReference>
<dbReference type="OrthoDB" id="3639251at2759"/>
<dbReference type="EMBL" id="FJOG01000053">
    <property type="protein sequence ID" value="CZR68328.1"/>
    <property type="molecule type" value="Genomic_DNA"/>
</dbReference>
<organism evidence="8 9">
    <name type="scientific">Phialocephala subalpina</name>
    <dbReference type="NCBI Taxonomy" id="576137"/>
    <lineage>
        <taxon>Eukaryota</taxon>
        <taxon>Fungi</taxon>
        <taxon>Dikarya</taxon>
        <taxon>Ascomycota</taxon>
        <taxon>Pezizomycotina</taxon>
        <taxon>Leotiomycetes</taxon>
        <taxon>Helotiales</taxon>
        <taxon>Mollisiaceae</taxon>
        <taxon>Phialocephala</taxon>
        <taxon>Phialocephala fortinii species complex</taxon>
    </lineage>
</organism>
<accession>A0A1L7XTM2</accession>
<dbReference type="GO" id="GO:0022857">
    <property type="term" value="F:transmembrane transporter activity"/>
    <property type="evidence" value="ECO:0007669"/>
    <property type="project" value="InterPro"/>
</dbReference>
<comment type="subcellular location">
    <subcellularLocation>
        <location evidence="1">Membrane</location>
        <topology evidence="1">Multi-pass membrane protein</topology>
    </subcellularLocation>
</comment>
<dbReference type="SUPFAM" id="SSF103473">
    <property type="entry name" value="MFS general substrate transporter"/>
    <property type="match status" value="1"/>
</dbReference>
<evidence type="ECO:0000256" key="5">
    <source>
        <dbReference type="ARBA" id="ARBA00023136"/>
    </source>
</evidence>
<feature type="transmembrane region" description="Helical" evidence="6">
    <location>
        <begin position="408"/>
        <end position="428"/>
    </location>
</feature>
<keyword evidence="5 6" id="KW-0472">Membrane</keyword>
<evidence type="ECO:0000256" key="3">
    <source>
        <dbReference type="ARBA" id="ARBA00022692"/>
    </source>
</evidence>
<evidence type="ECO:0000256" key="1">
    <source>
        <dbReference type="ARBA" id="ARBA00004141"/>
    </source>
</evidence>
<feature type="transmembrane region" description="Helical" evidence="6">
    <location>
        <begin position="315"/>
        <end position="337"/>
    </location>
</feature>
<evidence type="ECO:0000256" key="2">
    <source>
        <dbReference type="ARBA" id="ARBA00022448"/>
    </source>
</evidence>
<reference evidence="8 9" key="1">
    <citation type="submission" date="2016-03" db="EMBL/GenBank/DDBJ databases">
        <authorList>
            <person name="Ploux O."/>
        </authorList>
    </citation>
    <scope>NUCLEOTIDE SEQUENCE [LARGE SCALE GENOMIC DNA]</scope>
    <source>
        <strain evidence="8 9">UAMH 11012</strain>
    </source>
</reference>
<proteinExistence type="predicted"/>
<feature type="transmembrane region" description="Helical" evidence="6">
    <location>
        <begin position="119"/>
        <end position="138"/>
    </location>
</feature>
<evidence type="ECO:0000313" key="8">
    <source>
        <dbReference type="EMBL" id="CZR68328.1"/>
    </source>
</evidence>
<dbReference type="PANTHER" id="PTHR43791">
    <property type="entry name" value="PERMEASE-RELATED"/>
    <property type="match status" value="1"/>
</dbReference>
<gene>
    <name evidence="8" type="ORF">PAC_18227</name>
</gene>
<dbReference type="InterPro" id="IPR036259">
    <property type="entry name" value="MFS_trans_sf"/>
</dbReference>
<evidence type="ECO:0000313" key="9">
    <source>
        <dbReference type="Proteomes" id="UP000184330"/>
    </source>
</evidence>
<feature type="transmembrane region" description="Helical" evidence="6">
    <location>
        <begin position="144"/>
        <end position="167"/>
    </location>
</feature>
<keyword evidence="4 6" id="KW-1133">Transmembrane helix</keyword>
<dbReference type="AlphaFoldDB" id="A0A1L7XTM2"/>
<sequence>MSKDNQANIQHVESSELNTIPDPKAHALEYDAAYKKCLTRKIDMHLMPLCGFIYLLNYLDRSNIGNGKILNQETGDSFLQKTHMTTSDYSLVLTIFGIAYSVFDVPSNFIMKRYVKPSHWLGFLMLCWGVLTLAFGFVKNLGTVIGLRFLIGVVEAGFFPGIVYLITFWYTQEQRSLRIAFVLASASLAGAFGGCIGYGVGFMNRYAGLEGFRWLFIIEGLITIVCVPLVVFGLPDWPAVAKWLSDDEKTCITSQLEAQSSGFTRERASRREVIETCFTPRMVAHYFAYLSNTIVLNSLAYFTPTIVARLGYKSITAQLMTVPPWVVGYIVSLGLAYSADRFNARGIHVACASFLSGAGFLACCLLPADAYGQRYGCLYLIACGAFPSASPMVGWVTCNVPSQRTMGLAAAMNNATVGIASIISVWIWPASDAAKNYPTGNIVCATASFITTAIVIGLRVHYGRSNKKGALDAAGVQRVWAY</sequence>
<dbReference type="PANTHER" id="PTHR43791:SF49">
    <property type="entry name" value="TRANSPORTER, PUTATIVE (AFU_ORTHOLOGUE AFUA_4G04250)-RELATED"/>
    <property type="match status" value="1"/>
</dbReference>
<protein>
    <submittedName>
        <fullName evidence="8">Related to putative tartrate transporter</fullName>
    </submittedName>
</protein>
<feature type="transmembrane region" description="Helical" evidence="6">
    <location>
        <begin position="378"/>
        <end position="396"/>
    </location>
</feature>
<dbReference type="GO" id="GO:0016020">
    <property type="term" value="C:membrane"/>
    <property type="evidence" value="ECO:0007669"/>
    <property type="project" value="UniProtKB-SubCell"/>
</dbReference>
<keyword evidence="3 6" id="KW-0812">Transmembrane</keyword>
<evidence type="ECO:0000259" key="7">
    <source>
        <dbReference type="PROSITE" id="PS50850"/>
    </source>
</evidence>
<feature type="domain" description="Major facilitator superfamily (MFS) profile" evidence="7">
    <location>
        <begin position="46"/>
        <end position="482"/>
    </location>
</feature>
<dbReference type="Pfam" id="PF07690">
    <property type="entry name" value="MFS_1"/>
    <property type="match status" value="1"/>
</dbReference>
<feature type="transmembrane region" description="Helical" evidence="6">
    <location>
        <begin position="89"/>
        <end position="107"/>
    </location>
</feature>
<keyword evidence="9" id="KW-1185">Reference proteome</keyword>
<evidence type="ECO:0000256" key="6">
    <source>
        <dbReference type="SAM" id="Phobius"/>
    </source>
</evidence>
<keyword evidence="2" id="KW-0813">Transport</keyword>
<dbReference type="Proteomes" id="UP000184330">
    <property type="component" value="Unassembled WGS sequence"/>
</dbReference>
<feature type="transmembrane region" description="Helical" evidence="6">
    <location>
        <begin position="440"/>
        <end position="458"/>
    </location>
</feature>
<name>A0A1L7XTM2_9HELO</name>
<evidence type="ECO:0000256" key="4">
    <source>
        <dbReference type="ARBA" id="ARBA00022989"/>
    </source>
</evidence>
<dbReference type="PROSITE" id="PS50850">
    <property type="entry name" value="MFS"/>
    <property type="match status" value="1"/>
</dbReference>
<feature type="transmembrane region" description="Helical" evidence="6">
    <location>
        <begin position="42"/>
        <end position="59"/>
    </location>
</feature>
<dbReference type="InterPro" id="IPR011701">
    <property type="entry name" value="MFS"/>
</dbReference>
<feature type="transmembrane region" description="Helical" evidence="6">
    <location>
        <begin position="349"/>
        <end position="372"/>
    </location>
</feature>